<dbReference type="InterPro" id="IPR011333">
    <property type="entry name" value="SKP1/BTB/POZ_sf"/>
</dbReference>
<sequence>MSLPSKPSPRPLASVAFCGLMESLADDEMVSIVLSHDGTVLRIQRTLLLNLSPWFKKALTSGFIEGQSLTLRFPGVPTDVVQTFVYWIFHGTIRCGDNSVQGEVLETCREQQALFARLWTFGEEHLLPELQHAAIRALSEQLLYAFPAVELLLGMMANEVASGWRSQQRPIPTQSSRAYSRADLDRVGAIPGFTADFAIALERQVVQTHLSDDERDACLWRLRKA</sequence>
<reference evidence="2 3" key="1">
    <citation type="journal article" date="2018" name="BMC Genomics">
        <title>Genomic evidence for intraspecific hybridization in a clonal and extremely halotolerant yeast.</title>
        <authorList>
            <person name="Gostincar C."/>
            <person name="Stajich J.E."/>
            <person name="Zupancic J."/>
            <person name="Zalar P."/>
            <person name="Gunde-Cimerman N."/>
        </authorList>
    </citation>
    <scope>NUCLEOTIDE SEQUENCE [LARGE SCALE GENOMIC DNA]</scope>
    <source>
        <strain evidence="2 3">EXF-6669</strain>
    </source>
</reference>
<comment type="caution">
    <text evidence="2">The sequence shown here is derived from an EMBL/GenBank/DDBJ whole genome shotgun (WGS) entry which is preliminary data.</text>
</comment>
<dbReference type="VEuPathDB" id="FungiDB:BTJ68_12796"/>
<protein>
    <recommendedName>
        <fullName evidence="1">BTB domain-containing protein</fullName>
    </recommendedName>
</protein>
<name>A0A3M6ZTU3_HORWE</name>
<evidence type="ECO:0000313" key="3">
    <source>
        <dbReference type="Proteomes" id="UP000271337"/>
    </source>
</evidence>
<organism evidence="2 3">
    <name type="scientific">Hortaea werneckii</name>
    <name type="common">Black yeast</name>
    <name type="synonym">Cladosporium werneckii</name>
    <dbReference type="NCBI Taxonomy" id="91943"/>
    <lineage>
        <taxon>Eukaryota</taxon>
        <taxon>Fungi</taxon>
        <taxon>Dikarya</taxon>
        <taxon>Ascomycota</taxon>
        <taxon>Pezizomycotina</taxon>
        <taxon>Dothideomycetes</taxon>
        <taxon>Dothideomycetidae</taxon>
        <taxon>Mycosphaerellales</taxon>
        <taxon>Teratosphaeriaceae</taxon>
        <taxon>Hortaea</taxon>
    </lineage>
</organism>
<dbReference type="CDD" id="cd18186">
    <property type="entry name" value="BTB_POZ_ZBTB_KLHL-like"/>
    <property type="match status" value="1"/>
</dbReference>
<gene>
    <name evidence="2" type="ORF">D0867_05118</name>
</gene>
<dbReference type="SUPFAM" id="SSF54695">
    <property type="entry name" value="POZ domain"/>
    <property type="match status" value="1"/>
</dbReference>
<evidence type="ECO:0000313" key="2">
    <source>
        <dbReference type="EMBL" id="RMY18744.1"/>
    </source>
</evidence>
<proteinExistence type="predicted"/>
<dbReference type="PROSITE" id="PS50097">
    <property type="entry name" value="BTB"/>
    <property type="match status" value="1"/>
</dbReference>
<dbReference type="Proteomes" id="UP000271337">
    <property type="component" value="Unassembled WGS sequence"/>
</dbReference>
<dbReference type="Gene3D" id="3.30.710.10">
    <property type="entry name" value="Potassium Channel Kv1.1, Chain A"/>
    <property type="match status" value="1"/>
</dbReference>
<feature type="domain" description="BTB" evidence="1">
    <location>
        <begin position="30"/>
        <end position="97"/>
    </location>
</feature>
<dbReference type="OrthoDB" id="194443at2759"/>
<evidence type="ECO:0000259" key="1">
    <source>
        <dbReference type="PROSITE" id="PS50097"/>
    </source>
</evidence>
<dbReference type="EMBL" id="QWIL01000446">
    <property type="protein sequence ID" value="RMY18744.1"/>
    <property type="molecule type" value="Genomic_DNA"/>
</dbReference>
<dbReference type="InterPro" id="IPR000210">
    <property type="entry name" value="BTB/POZ_dom"/>
</dbReference>
<accession>A0A3M6ZTU3</accession>
<dbReference type="AlphaFoldDB" id="A0A3M6ZTU3"/>